<evidence type="ECO:0000256" key="1">
    <source>
        <dbReference type="ARBA" id="ARBA00010928"/>
    </source>
</evidence>
<dbReference type="RefSeq" id="WP_166534585.1">
    <property type="nucleotide sequence ID" value="NZ_VNHW01000013.1"/>
</dbReference>
<dbReference type="Gene3D" id="3.30.360.10">
    <property type="entry name" value="Dihydrodipicolinate Reductase, domain 2"/>
    <property type="match status" value="1"/>
</dbReference>
<dbReference type="EMBL" id="VNHW01000013">
    <property type="protein sequence ID" value="TYP84841.1"/>
    <property type="molecule type" value="Genomic_DNA"/>
</dbReference>
<protein>
    <submittedName>
        <fullName evidence="5">Putative dehydrogenase</fullName>
    </submittedName>
</protein>
<accession>A0A5S5CP70</accession>
<sequence>MNREIRWGIVGPGRIAENVVRDFGHVPDARAVAVASRSQQRADDFAARHGLDRAYGSYAEILADPEVDVLYVATPHPQHHPIALAALRAGKALLVEKAFTATTPGAAEVVDLARETGTFVMEAMWTRFQPAVVALNELVADGAIGEVRSVQADLGVAREYDPLDRLFAMELGGGALLDLGVYVVSFAQMLLGTPQRVVATGALFPSGADADAALLLDFGDGRTASLSTSLRTALPGQARVFGTAGWIDVLPRFHHPATIVLHRAGAEPETITRPQTGGGYAHELIEVTGCLLAGRTESAVMPLADTLAVQDVLGQAAEQLGVRHAEAVGVL</sequence>
<keyword evidence="6" id="KW-1185">Reference proteome</keyword>
<keyword evidence="2" id="KW-0560">Oxidoreductase</keyword>
<evidence type="ECO:0000256" key="2">
    <source>
        <dbReference type="ARBA" id="ARBA00023002"/>
    </source>
</evidence>
<dbReference type="Pfam" id="PF22725">
    <property type="entry name" value="GFO_IDH_MocA_C3"/>
    <property type="match status" value="1"/>
</dbReference>
<evidence type="ECO:0000313" key="6">
    <source>
        <dbReference type="Proteomes" id="UP000322499"/>
    </source>
</evidence>
<proteinExistence type="inferred from homology"/>
<reference evidence="5 6" key="1">
    <citation type="submission" date="2019-07" db="EMBL/GenBank/DDBJ databases">
        <title>Genomic Encyclopedia of Archaeal and Bacterial Type Strains, Phase II (KMG-II): from individual species to whole genera.</title>
        <authorList>
            <person name="Goeker M."/>
        </authorList>
    </citation>
    <scope>NUCLEOTIDE SEQUENCE [LARGE SCALE GENOMIC DNA]</scope>
    <source>
        <strain evidence="5 6">DSM 46842</strain>
    </source>
</reference>
<comment type="caution">
    <text evidence="5">The sequence shown here is derived from an EMBL/GenBank/DDBJ whole genome shotgun (WGS) entry which is preliminary data.</text>
</comment>
<dbReference type="GO" id="GO:0000166">
    <property type="term" value="F:nucleotide binding"/>
    <property type="evidence" value="ECO:0007669"/>
    <property type="project" value="InterPro"/>
</dbReference>
<dbReference type="InterPro" id="IPR000683">
    <property type="entry name" value="Gfo/Idh/MocA-like_OxRdtase_N"/>
</dbReference>
<gene>
    <name evidence="5" type="ORF">BD833_113103</name>
</gene>
<dbReference type="PANTHER" id="PTHR22604:SF105">
    <property type="entry name" value="TRANS-1,2-DIHYDROBENZENE-1,2-DIOL DEHYDROGENASE"/>
    <property type="match status" value="1"/>
</dbReference>
<dbReference type="PANTHER" id="PTHR22604">
    <property type="entry name" value="OXIDOREDUCTASES"/>
    <property type="match status" value="1"/>
</dbReference>
<dbReference type="AlphaFoldDB" id="A0A5S5CP70"/>
<feature type="domain" description="Gfo/Idh/MocA-like oxidoreductase N-terminal" evidence="3">
    <location>
        <begin position="5"/>
        <end position="122"/>
    </location>
</feature>
<dbReference type="InterPro" id="IPR036291">
    <property type="entry name" value="NAD(P)-bd_dom_sf"/>
</dbReference>
<feature type="domain" description="GFO/IDH/MocA-like oxidoreductase" evidence="4">
    <location>
        <begin position="134"/>
        <end position="247"/>
    </location>
</feature>
<dbReference type="Gene3D" id="3.40.50.720">
    <property type="entry name" value="NAD(P)-binding Rossmann-like Domain"/>
    <property type="match status" value="1"/>
</dbReference>
<organism evidence="5 6">
    <name type="scientific">Blastococcus xanthinilyticus</name>
    <dbReference type="NCBI Taxonomy" id="1564164"/>
    <lineage>
        <taxon>Bacteria</taxon>
        <taxon>Bacillati</taxon>
        <taxon>Actinomycetota</taxon>
        <taxon>Actinomycetes</taxon>
        <taxon>Geodermatophilales</taxon>
        <taxon>Geodermatophilaceae</taxon>
        <taxon>Blastococcus</taxon>
    </lineage>
</organism>
<dbReference type="SUPFAM" id="SSF51735">
    <property type="entry name" value="NAD(P)-binding Rossmann-fold domains"/>
    <property type="match status" value="1"/>
</dbReference>
<dbReference type="SUPFAM" id="SSF55347">
    <property type="entry name" value="Glyceraldehyde-3-phosphate dehydrogenase-like, C-terminal domain"/>
    <property type="match status" value="1"/>
</dbReference>
<evidence type="ECO:0000259" key="3">
    <source>
        <dbReference type="Pfam" id="PF01408"/>
    </source>
</evidence>
<dbReference type="Pfam" id="PF01408">
    <property type="entry name" value="GFO_IDH_MocA"/>
    <property type="match status" value="1"/>
</dbReference>
<comment type="similarity">
    <text evidence="1">Belongs to the Gfo/Idh/MocA family.</text>
</comment>
<evidence type="ECO:0000259" key="4">
    <source>
        <dbReference type="Pfam" id="PF22725"/>
    </source>
</evidence>
<name>A0A5S5CP70_9ACTN</name>
<evidence type="ECO:0000313" key="5">
    <source>
        <dbReference type="EMBL" id="TYP84841.1"/>
    </source>
</evidence>
<dbReference type="InterPro" id="IPR050984">
    <property type="entry name" value="Gfo/Idh/MocA_domain"/>
</dbReference>
<dbReference type="Proteomes" id="UP000322499">
    <property type="component" value="Unassembled WGS sequence"/>
</dbReference>
<dbReference type="GO" id="GO:0016491">
    <property type="term" value="F:oxidoreductase activity"/>
    <property type="evidence" value="ECO:0007669"/>
    <property type="project" value="UniProtKB-KW"/>
</dbReference>
<dbReference type="InterPro" id="IPR055170">
    <property type="entry name" value="GFO_IDH_MocA-like_dom"/>
</dbReference>